<reference evidence="17" key="2">
    <citation type="submission" date="2016-06" db="EMBL/GenBank/DDBJ databases">
        <authorList>
            <person name="Rodrigo-Torres Lidia"/>
            <person name="Arahal R.David."/>
        </authorList>
    </citation>
    <scope>NUCLEOTIDE SEQUENCE [LARGE SCALE GENOMIC DNA]</scope>
    <source>
        <strain evidence="17">CECT 7223</strain>
    </source>
</reference>
<keyword evidence="11" id="KW-0812">Transmembrane</keyword>
<dbReference type="InterPro" id="IPR001610">
    <property type="entry name" value="PAC"/>
</dbReference>
<comment type="catalytic activity">
    <reaction evidence="10">
        <text>2 GTP = 3',3'-c-di-GMP + 2 diphosphate</text>
        <dbReference type="Rhea" id="RHEA:24898"/>
        <dbReference type="ChEBI" id="CHEBI:33019"/>
        <dbReference type="ChEBI" id="CHEBI:37565"/>
        <dbReference type="ChEBI" id="CHEBI:58805"/>
        <dbReference type="EC" id="2.7.7.65"/>
    </reaction>
</comment>
<dbReference type="InterPro" id="IPR029787">
    <property type="entry name" value="Nucleotide_cyclase"/>
</dbReference>
<keyword evidence="16" id="KW-0548">Nucleotidyltransferase</keyword>
<dbReference type="AlphaFoldDB" id="A0A1C3IQQ8"/>
<evidence type="ECO:0000256" key="8">
    <source>
        <dbReference type="ARBA" id="ARBA00022840"/>
    </source>
</evidence>
<evidence type="ECO:0000313" key="18">
    <source>
        <dbReference type="Proteomes" id="UP001569175"/>
    </source>
</evidence>
<gene>
    <name evidence="16" type="primary">adrA_2</name>
    <name evidence="15" type="ORF">ACED57_08840</name>
    <name evidence="16" type="ORF">VAT7223_01813</name>
</gene>
<proteinExistence type="predicted"/>
<evidence type="ECO:0000259" key="14">
    <source>
        <dbReference type="PROSITE" id="PS50887"/>
    </source>
</evidence>
<feature type="transmembrane region" description="Helical" evidence="11">
    <location>
        <begin position="314"/>
        <end position="335"/>
    </location>
</feature>
<dbReference type="Gene3D" id="3.30.450.20">
    <property type="entry name" value="PAS domain"/>
    <property type="match status" value="3"/>
</dbReference>
<dbReference type="PROSITE" id="PS50887">
    <property type="entry name" value="GGDEF"/>
    <property type="match status" value="1"/>
</dbReference>
<keyword evidence="18" id="KW-1185">Reference proteome</keyword>
<dbReference type="Pfam" id="PF00990">
    <property type="entry name" value="GGDEF"/>
    <property type="match status" value="1"/>
</dbReference>
<dbReference type="InterPro" id="IPR048760">
    <property type="entry name" value="VP0354-like_sensor_dom"/>
</dbReference>
<evidence type="ECO:0000256" key="1">
    <source>
        <dbReference type="ARBA" id="ARBA00001946"/>
    </source>
</evidence>
<dbReference type="InterPro" id="IPR000700">
    <property type="entry name" value="PAS-assoc_C"/>
</dbReference>
<dbReference type="SUPFAM" id="SSF55073">
    <property type="entry name" value="Nucleotide cyclase"/>
    <property type="match status" value="1"/>
</dbReference>
<keyword evidence="5 16" id="KW-0808">Transferase</keyword>
<dbReference type="Pfam" id="PF21623">
    <property type="entry name" value="HK_sensor_dom_bact"/>
    <property type="match status" value="1"/>
</dbReference>
<keyword evidence="11" id="KW-0472">Membrane</keyword>
<evidence type="ECO:0000313" key="17">
    <source>
        <dbReference type="Proteomes" id="UP000092876"/>
    </source>
</evidence>
<evidence type="ECO:0000256" key="10">
    <source>
        <dbReference type="ARBA" id="ARBA00034247"/>
    </source>
</evidence>
<feature type="domain" description="PAC" evidence="13">
    <location>
        <begin position="415"/>
        <end position="469"/>
    </location>
</feature>
<dbReference type="SUPFAM" id="SSF55785">
    <property type="entry name" value="PYP-like sensor domain (PAS domain)"/>
    <property type="match status" value="1"/>
</dbReference>
<name>A0A1C3IQQ8_9VIBR</name>
<dbReference type="SUPFAM" id="SSF103190">
    <property type="entry name" value="Sensory domain-like"/>
    <property type="match status" value="2"/>
</dbReference>
<dbReference type="GO" id="GO:0052621">
    <property type="term" value="F:diguanylate cyclase activity"/>
    <property type="evidence" value="ECO:0007669"/>
    <property type="project" value="UniProtKB-EC"/>
</dbReference>
<dbReference type="InterPro" id="IPR000160">
    <property type="entry name" value="GGDEF_dom"/>
</dbReference>
<evidence type="ECO:0000313" key="16">
    <source>
        <dbReference type="EMBL" id="SBS63743.1"/>
    </source>
</evidence>
<dbReference type="Pfam" id="PF13426">
    <property type="entry name" value="PAS_9"/>
    <property type="match status" value="1"/>
</dbReference>
<evidence type="ECO:0000256" key="2">
    <source>
        <dbReference type="ARBA" id="ARBA00004533"/>
    </source>
</evidence>
<dbReference type="PROSITE" id="PS50113">
    <property type="entry name" value="PAC"/>
    <property type="match status" value="1"/>
</dbReference>
<evidence type="ECO:0000256" key="9">
    <source>
        <dbReference type="ARBA" id="ARBA00023012"/>
    </source>
</evidence>
<reference evidence="16" key="1">
    <citation type="submission" date="2016-06" db="EMBL/GenBank/DDBJ databases">
        <authorList>
            <person name="Kjaerup R.B."/>
            <person name="Dalgaard T.S."/>
            <person name="Juul-Madsen H.R."/>
        </authorList>
    </citation>
    <scope>NUCLEOTIDE SEQUENCE [LARGE SCALE GENOMIC DNA]</scope>
    <source>
        <strain evidence="16">CECT 7223</strain>
    </source>
</reference>
<feature type="domain" description="GGDEF" evidence="14">
    <location>
        <begin position="503"/>
        <end position="627"/>
    </location>
</feature>
<reference evidence="15 18" key="3">
    <citation type="submission" date="2024-06" db="EMBL/GenBank/DDBJ databases">
        <authorList>
            <person name="Steensen K."/>
            <person name="Seneca J."/>
            <person name="Bartlau N."/>
            <person name="Yu A.X."/>
            <person name="Polz M.F."/>
        </authorList>
    </citation>
    <scope>NUCLEOTIDE SEQUENCE [LARGE SCALE GENOMIC DNA]</scope>
    <source>
        <strain evidence="15 18">1F9</strain>
    </source>
</reference>
<dbReference type="EMBL" id="JBGOOL010000019">
    <property type="protein sequence ID" value="MEZ8053255.1"/>
    <property type="molecule type" value="Genomic_DNA"/>
</dbReference>
<dbReference type="GeneID" id="94235601"/>
<dbReference type="NCBIfam" id="TIGR00254">
    <property type="entry name" value="GGDEF"/>
    <property type="match status" value="1"/>
</dbReference>
<dbReference type="GO" id="GO:1902201">
    <property type="term" value="P:negative regulation of bacterial-type flagellum-dependent cell motility"/>
    <property type="evidence" value="ECO:0007669"/>
    <property type="project" value="TreeGrafter"/>
</dbReference>
<evidence type="ECO:0000256" key="5">
    <source>
        <dbReference type="ARBA" id="ARBA00022679"/>
    </source>
</evidence>
<evidence type="ECO:0000256" key="6">
    <source>
        <dbReference type="ARBA" id="ARBA00022741"/>
    </source>
</evidence>
<dbReference type="GO" id="GO:0043709">
    <property type="term" value="P:cell adhesion involved in single-species biofilm formation"/>
    <property type="evidence" value="ECO:0007669"/>
    <property type="project" value="TreeGrafter"/>
</dbReference>
<dbReference type="GO" id="GO:0005886">
    <property type="term" value="C:plasma membrane"/>
    <property type="evidence" value="ECO:0007669"/>
    <property type="project" value="UniProtKB-SubCell"/>
</dbReference>
<dbReference type="PROSITE" id="PS50112">
    <property type="entry name" value="PAS"/>
    <property type="match status" value="1"/>
</dbReference>
<dbReference type="Gene3D" id="3.30.70.270">
    <property type="match status" value="1"/>
</dbReference>
<dbReference type="Proteomes" id="UP000092876">
    <property type="component" value="Unassembled WGS sequence"/>
</dbReference>
<protein>
    <recommendedName>
        <fullName evidence="3">diguanylate cyclase</fullName>
        <ecNumber evidence="3">2.7.7.65</ecNumber>
    </recommendedName>
</protein>
<dbReference type="SMART" id="SM00086">
    <property type="entry name" value="PAC"/>
    <property type="match status" value="1"/>
</dbReference>
<dbReference type="CDD" id="cd01949">
    <property type="entry name" value="GGDEF"/>
    <property type="match status" value="1"/>
</dbReference>
<feature type="domain" description="PAS" evidence="12">
    <location>
        <begin position="344"/>
        <end position="390"/>
    </location>
</feature>
<dbReference type="RefSeq" id="WP_065678984.1">
    <property type="nucleotide sequence ID" value="NZ_AP025461.1"/>
</dbReference>
<dbReference type="GO" id="GO:0000160">
    <property type="term" value="P:phosphorelay signal transduction system"/>
    <property type="evidence" value="ECO:0007669"/>
    <property type="project" value="UniProtKB-KW"/>
</dbReference>
<evidence type="ECO:0000259" key="12">
    <source>
        <dbReference type="PROSITE" id="PS50112"/>
    </source>
</evidence>
<keyword evidence="11" id="KW-1133">Transmembrane helix</keyword>
<dbReference type="EMBL" id="FLQP01000023">
    <property type="protein sequence ID" value="SBS63743.1"/>
    <property type="molecule type" value="Genomic_DNA"/>
</dbReference>
<dbReference type="InterPro" id="IPR000014">
    <property type="entry name" value="PAS"/>
</dbReference>
<dbReference type="InterPro" id="IPR035965">
    <property type="entry name" value="PAS-like_dom_sf"/>
</dbReference>
<dbReference type="EC" id="2.7.7.65" evidence="3"/>
<evidence type="ECO:0000256" key="3">
    <source>
        <dbReference type="ARBA" id="ARBA00012528"/>
    </source>
</evidence>
<evidence type="ECO:0000256" key="4">
    <source>
        <dbReference type="ARBA" id="ARBA00022553"/>
    </source>
</evidence>
<dbReference type="FunFam" id="3.30.70.270:FF:000001">
    <property type="entry name" value="Diguanylate cyclase domain protein"/>
    <property type="match status" value="1"/>
</dbReference>
<keyword evidence="9" id="KW-0902">Two-component regulatory system</keyword>
<evidence type="ECO:0000259" key="13">
    <source>
        <dbReference type="PROSITE" id="PS50113"/>
    </source>
</evidence>
<dbReference type="InterPro" id="IPR050469">
    <property type="entry name" value="Diguanylate_Cyclase"/>
</dbReference>
<accession>A0A1C3IQQ8</accession>
<keyword evidence="6" id="KW-0547">Nucleotide-binding</keyword>
<comment type="subcellular location">
    <subcellularLocation>
        <location evidence="2">Cell inner membrane</location>
    </subcellularLocation>
</comment>
<evidence type="ECO:0000256" key="7">
    <source>
        <dbReference type="ARBA" id="ARBA00022777"/>
    </source>
</evidence>
<dbReference type="SMART" id="SM00267">
    <property type="entry name" value="GGDEF"/>
    <property type="match status" value="1"/>
</dbReference>
<dbReference type="CDD" id="cd00130">
    <property type="entry name" value="PAS"/>
    <property type="match status" value="1"/>
</dbReference>
<dbReference type="PANTHER" id="PTHR45138">
    <property type="entry name" value="REGULATORY COMPONENTS OF SENSORY TRANSDUCTION SYSTEM"/>
    <property type="match status" value="1"/>
</dbReference>
<dbReference type="NCBIfam" id="TIGR00229">
    <property type="entry name" value="sensory_box"/>
    <property type="match status" value="1"/>
</dbReference>
<keyword evidence="4" id="KW-0597">Phosphoprotein</keyword>
<dbReference type="InterPro" id="IPR029151">
    <property type="entry name" value="Sensor-like_sf"/>
</dbReference>
<dbReference type="PANTHER" id="PTHR45138:SF9">
    <property type="entry name" value="DIGUANYLATE CYCLASE DGCM-RELATED"/>
    <property type="match status" value="1"/>
</dbReference>
<keyword evidence="7" id="KW-0418">Kinase</keyword>
<dbReference type="InterPro" id="IPR043128">
    <property type="entry name" value="Rev_trsase/Diguanyl_cyclase"/>
</dbReference>
<dbReference type="Proteomes" id="UP001569175">
    <property type="component" value="Unassembled WGS sequence"/>
</dbReference>
<keyword evidence="8" id="KW-0067">ATP-binding</keyword>
<evidence type="ECO:0000313" key="15">
    <source>
        <dbReference type="EMBL" id="MEZ8053255.1"/>
    </source>
</evidence>
<sequence>MNTSIKKLISQFLCTLFVLGLVPALYINSEFERVEAQYALNIKQSNQNQIEYSFHQLAIIVEQISNAVPSIAASQTLLRSISEPSVTNKQALQDLWVVLAHGQQYYSQLRFLDLDANEVFRVNYKDGHASVTPDHELQNKSSRDYYKKLQELEIGEVKATGIDLEVENGELVRPFSPTLRIMTPVTVGEHIIGYFIANLNMREIYDRLHYQIGTSATVPVILNNTGHVIMGPDPEDSFGHVIESRSDKTYAKLAPGLWQNIQSGTSSSYFDGKNWYFHSDISPKIKQFEGPIYMVLHIEEHQFNTQFQQENHAIVVQIIILSILISMISAGFVLWNRNHKKNSIESQLAKAAMNGMSALLITDKNNRIIKVNQEFTRVSGYELEDVKGKQPSLFNAGRYNEEFYTKMWSVIKETGMWEGEVVNRRKDGTFITEILRIQTIKDSKDVIQFYVASFVDISKRKELENKLRNLSEKDALSGCWNRRKFDLELRDECSRVSRYPTREQSCLAILDIDHFKRINDRFGHDYGDKAIQTVAQVLQRECRDTDFVARIGGEEFGVILPHTTPQEADYVLNRLRIAISIEFDNVVTISGGITNLTGEPALNYKCADLALYEAKAVGRNSVCLFLDSEMSEIA</sequence>
<dbReference type="GO" id="GO:0016301">
    <property type="term" value="F:kinase activity"/>
    <property type="evidence" value="ECO:0007669"/>
    <property type="project" value="UniProtKB-KW"/>
</dbReference>
<dbReference type="GO" id="GO:0005524">
    <property type="term" value="F:ATP binding"/>
    <property type="evidence" value="ECO:0007669"/>
    <property type="project" value="UniProtKB-KW"/>
</dbReference>
<evidence type="ECO:0000256" key="11">
    <source>
        <dbReference type="SAM" id="Phobius"/>
    </source>
</evidence>
<comment type="cofactor">
    <cofactor evidence="1">
        <name>Mg(2+)</name>
        <dbReference type="ChEBI" id="CHEBI:18420"/>
    </cofactor>
</comment>
<organism evidence="16 17">
    <name type="scientific">Vibrio atlanticus</name>
    <dbReference type="NCBI Taxonomy" id="693153"/>
    <lineage>
        <taxon>Bacteria</taxon>
        <taxon>Pseudomonadati</taxon>
        <taxon>Pseudomonadota</taxon>
        <taxon>Gammaproteobacteria</taxon>
        <taxon>Vibrionales</taxon>
        <taxon>Vibrionaceae</taxon>
        <taxon>Vibrio</taxon>
    </lineage>
</organism>